<feature type="binding site" description="covalent" evidence="9">
    <location>
        <position position="74"/>
    </location>
    <ligand>
        <name>heme c</name>
        <dbReference type="ChEBI" id="CHEBI:61717"/>
    </ligand>
</feature>
<dbReference type="GO" id="GO:0046872">
    <property type="term" value="F:metal ion binding"/>
    <property type="evidence" value="ECO:0007669"/>
    <property type="project" value="UniProtKB-KW"/>
</dbReference>
<dbReference type="FunFam" id="1.10.760.10:FF:000011">
    <property type="entry name" value="Cytochrome c1, putative"/>
    <property type="match status" value="1"/>
</dbReference>
<dbReference type="InterPro" id="IPR036909">
    <property type="entry name" value="Cyt_c-like_dom_sf"/>
</dbReference>
<dbReference type="SUPFAM" id="SSF46626">
    <property type="entry name" value="Cytochrome c"/>
    <property type="match status" value="1"/>
</dbReference>
<evidence type="ECO:0000256" key="6">
    <source>
        <dbReference type="ARBA" id="ARBA00022989"/>
    </source>
</evidence>
<feature type="chain" id="PRO_5020276873" description="Cytochrome c1" evidence="11">
    <location>
        <begin position="23"/>
        <end position="267"/>
    </location>
</feature>
<dbReference type="Gene3D" id="1.20.5.100">
    <property type="entry name" value="Cytochrome c1, transmembrane anchor, C-terminal"/>
    <property type="match status" value="1"/>
</dbReference>
<dbReference type="InterPro" id="IPR002326">
    <property type="entry name" value="Cyt_c1"/>
</dbReference>
<keyword evidence="11" id="KW-0732">Signal</keyword>
<protein>
    <recommendedName>
        <fullName evidence="2">Cytochrome c1</fullName>
    </recommendedName>
</protein>
<keyword evidence="5 9" id="KW-0479">Metal-binding</keyword>
<feature type="binding site" description="covalent" evidence="9">
    <location>
        <position position="193"/>
    </location>
    <ligand>
        <name>heme c</name>
        <dbReference type="ChEBI" id="CHEBI:61717"/>
    </ligand>
</feature>
<dbReference type="AlphaFoldDB" id="A0A4D7CCD0"/>
<evidence type="ECO:0000256" key="10">
    <source>
        <dbReference type="SAM" id="Phobius"/>
    </source>
</evidence>
<comment type="subcellular location">
    <subcellularLocation>
        <location evidence="1">Membrane</location>
    </subcellularLocation>
</comment>
<reference evidence="14" key="1">
    <citation type="submission" date="2019-04" db="EMBL/GenBank/DDBJ databases">
        <title>Complete genome sequence of Sphingomonas sp. W1-2-3.</title>
        <authorList>
            <person name="Im W.T."/>
        </authorList>
    </citation>
    <scope>NUCLEOTIDE SEQUENCE [LARGE SCALE GENOMIC DNA]</scope>
    <source>
        <strain evidence="14">W1-2-3</strain>
    </source>
</reference>
<evidence type="ECO:0000313" key="13">
    <source>
        <dbReference type="EMBL" id="QCI80402.1"/>
    </source>
</evidence>
<evidence type="ECO:0000256" key="3">
    <source>
        <dbReference type="ARBA" id="ARBA00022617"/>
    </source>
</evidence>
<name>A0A4D7CCD0_9SPHN</name>
<dbReference type="PANTHER" id="PTHR10266">
    <property type="entry name" value="CYTOCHROME C1"/>
    <property type="match status" value="1"/>
</dbReference>
<evidence type="ECO:0000256" key="9">
    <source>
        <dbReference type="PIRSR" id="PIRSR602326-1"/>
    </source>
</evidence>
<dbReference type="PANTHER" id="PTHR10266:SF3">
    <property type="entry name" value="CYTOCHROME C1, HEME PROTEIN, MITOCHONDRIAL"/>
    <property type="match status" value="1"/>
</dbReference>
<keyword evidence="8 10" id="KW-0472">Membrane</keyword>
<dbReference type="InterPro" id="IPR009056">
    <property type="entry name" value="Cyt_c-like_dom"/>
</dbReference>
<evidence type="ECO:0000256" key="1">
    <source>
        <dbReference type="ARBA" id="ARBA00004370"/>
    </source>
</evidence>
<feature type="transmembrane region" description="Helical" evidence="10">
    <location>
        <begin position="238"/>
        <end position="257"/>
    </location>
</feature>
<dbReference type="GO" id="GO:0020037">
    <property type="term" value="F:heme binding"/>
    <property type="evidence" value="ECO:0007669"/>
    <property type="project" value="InterPro"/>
</dbReference>
<feature type="binding site" description="covalent" evidence="9">
    <location>
        <position position="70"/>
    </location>
    <ligand>
        <name>heme c</name>
        <dbReference type="ChEBI" id="CHEBI:61717"/>
    </ligand>
</feature>
<sequence length="267" mass="28939">MLRLISFAVGAILSLAVLIAAALPRDKAEPDPHAALHKHPKHVEFAQDGIFGKFDRAQLQRGYQVYKEVCAACHSMNLVAFRNLTALGFTEAEVKALAAQSDVPTIDDKTGDETTRKAVPADHFPAPFPNDAAAKAANNGKAPPDLSLIAKARHGGASYLYSILTGYEDKPADVEIAETAHYNPYFAGLAIAMPAPLTSDGQVEYADGTKASIDQMAKDVSAFMEWAAEPKLEDRKRMGLGVLMFLLILCVITFRSYKKIWANVKGH</sequence>
<evidence type="ECO:0000256" key="8">
    <source>
        <dbReference type="ARBA" id="ARBA00023136"/>
    </source>
</evidence>
<evidence type="ECO:0000256" key="11">
    <source>
        <dbReference type="SAM" id="SignalP"/>
    </source>
</evidence>
<dbReference type="PROSITE" id="PS51007">
    <property type="entry name" value="CYTC"/>
    <property type="match status" value="1"/>
</dbReference>
<comment type="cofactor">
    <cofactor evidence="9">
        <name>heme c</name>
        <dbReference type="ChEBI" id="CHEBI:61717"/>
    </cofactor>
    <text evidence="9">Binds 1 heme c group covalently per subunit.</text>
</comment>
<keyword evidence="14" id="KW-1185">Reference proteome</keyword>
<evidence type="ECO:0000256" key="7">
    <source>
        <dbReference type="ARBA" id="ARBA00023004"/>
    </source>
</evidence>
<dbReference type="KEGG" id="hgn:E6W36_15415"/>
<evidence type="ECO:0000259" key="12">
    <source>
        <dbReference type="PROSITE" id="PS51007"/>
    </source>
</evidence>
<keyword evidence="4 10" id="KW-0812">Transmembrane</keyword>
<accession>A0A4D7CCD0</accession>
<organism evidence="13 14">
    <name type="scientific">Hankyongella ginsenosidimutans</name>
    <dbReference type="NCBI Taxonomy" id="1763828"/>
    <lineage>
        <taxon>Bacteria</taxon>
        <taxon>Pseudomonadati</taxon>
        <taxon>Pseudomonadota</taxon>
        <taxon>Alphaproteobacteria</taxon>
        <taxon>Sphingomonadales</taxon>
        <taxon>Sphingomonadaceae</taxon>
        <taxon>Hankyongella</taxon>
    </lineage>
</organism>
<dbReference type="Pfam" id="PF02167">
    <property type="entry name" value="Cytochrom_C1"/>
    <property type="match status" value="1"/>
</dbReference>
<keyword evidence="6 10" id="KW-1133">Transmembrane helix</keyword>
<feature type="binding site" description="covalent" evidence="9">
    <location>
        <position position="73"/>
    </location>
    <ligand>
        <name>heme c</name>
        <dbReference type="ChEBI" id="CHEBI:61717"/>
    </ligand>
</feature>
<evidence type="ECO:0000256" key="5">
    <source>
        <dbReference type="ARBA" id="ARBA00022723"/>
    </source>
</evidence>
<dbReference type="RefSeq" id="WP_222873298.1">
    <property type="nucleotide sequence ID" value="NZ_CP039704.1"/>
</dbReference>
<feature type="signal peptide" evidence="11">
    <location>
        <begin position="1"/>
        <end position="22"/>
    </location>
</feature>
<evidence type="ECO:0000256" key="4">
    <source>
        <dbReference type="ARBA" id="ARBA00022692"/>
    </source>
</evidence>
<gene>
    <name evidence="13" type="ORF">E6W36_15415</name>
</gene>
<dbReference type="GO" id="GO:0009055">
    <property type="term" value="F:electron transfer activity"/>
    <property type="evidence" value="ECO:0007669"/>
    <property type="project" value="InterPro"/>
</dbReference>
<dbReference type="EMBL" id="CP039704">
    <property type="protein sequence ID" value="QCI80402.1"/>
    <property type="molecule type" value="Genomic_DNA"/>
</dbReference>
<keyword evidence="7 9" id="KW-0408">Iron</keyword>
<dbReference type="Gene3D" id="1.10.760.10">
    <property type="entry name" value="Cytochrome c-like domain"/>
    <property type="match status" value="1"/>
</dbReference>
<proteinExistence type="predicted"/>
<dbReference type="GO" id="GO:0016020">
    <property type="term" value="C:membrane"/>
    <property type="evidence" value="ECO:0007669"/>
    <property type="project" value="UniProtKB-SubCell"/>
</dbReference>
<evidence type="ECO:0000313" key="14">
    <source>
        <dbReference type="Proteomes" id="UP000298714"/>
    </source>
</evidence>
<keyword evidence="3 9" id="KW-0349">Heme</keyword>
<dbReference type="PRINTS" id="PR00603">
    <property type="entry name" value="CYTOCHROMEC1"/>
</dbReference>
<feature type="domain" description="Cytochrome c" evidence="12">
    <location>
        <begin position="57"/>
        <end position="187"/>
    </location>
</feature>
<dbReference type="Proteomes" id="UP000298714">
    <property type="component" value="Chromosome"/>
</dbReference>
<evidence type="ECO:0000256" key="2">
    <source>
        <dbReference type="ARBA" id="ARBA00016165"/>
    </source>
</evidence>